<dbReference type="AlphaFoldDB" id="A0A1C6UEV6"/>
<dbReference type="PIRSF" id="PIRSF016578">
    <property type="entry name" value="HsaA"/>
    <property type="match status" value="1"/>
</dbReference>
<gene>
    <name evidence="12" type="ORF">GA0070608_1022</name>
    <name evidence="13" type="ORF">OIE14_07810</name>
</gene>
<evidence type="ECO:0000259" key="11">
    <source>
        <dbReference type="Pfam" id="PF02771"/>
    </source>
</evidence>
<dbReference type="Gene3D" id="1.10.540.10">
    <property type="entry name" value="Acyl-CoA dehydrogenase/oxidase, N-terminal domain"/>
    <property type="match status" value="1"/>
</dbReference>
<dbReference type="Pfam" id="PF02770">
    <property type="entry name" value="Acyl-CoA_dh_M"/>
    <property type="match status" value="1"/>
</dbReference>
<dbReference type="InterPro" id="IPR037069">
    <property type="entry name" value="AcylCoA_DH/ox_N_sf"/>
</dbReference>
<evidence type="ECO:0000259" key="10">
    <source>
        <dbReference type="Pfam" id="PF02770"/>
    </source>
</evidence>
<dbReference type="SUPFAM" id="SSF47203">
    <property type="entry name" value="Acyl-CoA dehydrogenase C-terminal domain-like"/>
    <property type="match status" value="1"/>
</dbReference>
<dbReference type="InterPro" id="IPR006089">
    <property type="entry name" value="Acyl-CoA_DH_CS"/>
</dbReference>
<dbReference type="InterPro" id="IPR009075">
    <property type="entry name" value="AcylCo_DH/oxidase_C"/>
</dbReference>
<dbReference type="InterPro" id="IPR013786">
    <property type="entry name" value="AcylCoA_DH/ox_N"/>
</dbReference>
<keyword evidence="3 8" id="KW-0285">Flavoprotein</keyword>
<evidence type="ECO:0000256" key="3">
    <source>
        <dbReference type="ARBA" id="ARBA00022630"/>
    </source>
</evidence>
<proteinExistence type="inferred from homology"/>
<keyword evidence="15" id="KW-1185">Reference proteome</keyword>
<reference evidence="13 15" key="2">
    <citation type="submission" date="2022-10" db="EMBL/GenBank/DDBJ databases">
        <title>The complete genomes of actinobacterial strains from the NBC collection.</title>
        <authorList>
            <person name="Joergensen T.S."/>
            <person name="Alvarez Arevalo M."/>
            <person name="Sterndorff E.B."/>
            <person name="Faurdal D."/>
            <person name="Vuksanovic O."/>
            <person name="Mourched A.-S."/>
            <person name="Charusanti P."/>
            <person name="Shaw S."/>
            <person name="Blin K."/>
            <person name="Weber T."/>
        </authorList>
    </citation>
    <scope>NUCLEOTIDE SEQUENCE [LARGE SCALE GENOMIC DNA]</scope>
    <source>
        <strain evidence="13 15">NBC 01809</strain>
    </source>
</reference>
<evidence type="ECO:0000313" key="13">
    <source>
        <dbReference type="EMBL" id="WSA33941.1"/>
    </source>
</evidence>
<dbReference type="FunFam" id="1.20.140.10:FF:000004">
    <property type="entry name" value="Acyl-CoA dehydrogenase FadE25"/>
    <property type="match status" value="1"/>
</dbReference>
<feature type="domain" description="Acyl-CoA dehydrogenase/oxidase N-terminal" evidence="11">
    <location>
        <begin position="14"/>
        <end position="124"/>
    </location>
</feature>
<dbReference type="PANTHER" id="PTHR43884:SF12">
    <property type="entry name" value="ISOVALERYL-COA DEHYDROGENASE, MITOCHONDRIAL-RELATED"/>
    <property type="match status" value="1"/>
</dbReference>
<organism evidence="12 14">
    <name type="scientific">Micromonospora peucetia</name>
    <dbReference type="NCBI Taxonomy" id="47871"/>
    <lineage>
        <taxon>Bacteria</taxon>
        <taxon>Bacillati</taxon>
        <taxon>Actinomycetota</taxon>
        <taxon>Actinomycetes</taxon>
        <taxon>Micromonosporales</taxon>
        <taxon>Micromonosporaceae</taxon>
        <taxon>Micromonospora</taxon>
    </lineage>
</organism>
<dbReference type="InterPro" id="IPR009100">
    <property type="entry name" value="AcylCoA_DH/oxidase_NM_dom_sf"/>
</dbReference>
<dbReference type="InterPro" id="IPR036250">
    <property type="entry name" value="AcylCo_DH-like_C"/>
</dbReference>
<evidence type="ECO:0000256" key="7">
    <source>
        <dbReference type="ARBA" id="ARBA00071575"/>
    </source>
</evidence>
<evidence type="ECO:0000313" key="15">
    <source>
        <dbReference type="Proteomes" id="UP001334804"/>
    </source>
</evidence>
<keyword evidence="4 8" id="KW-0274">FAD</keyword>
<dbReference type="FunFam" id="1.10.540.10:FF:000023">
    <property type="entry name" value="Acyl-CoA dehydrogenase FadE25"/>
    <property type="match status" value="1"/>
</dbReference>
<dbReference type="STRING" id="47871.GA0070608_1022"/>
<evidence type="ECO:0000256" key="8">
    <source>
        <dbReference type="RuleBase" id="RU362125"/>
    </source>
</evidence>
<dbReference type="EMBL" id="CP109071">
    <property type="protein sequence ID" value="WSA33941.1"/>
    <property type="molecule type" value="Genomic_DNA"/>
</dbReference>
<evidence type="ECO:0000256" key="5">
    <source>
        <dbReference type="ARBA" id="ARBA00023002"/>
    </source>
</evidence>
<sequence length="387" mass="41480">MAAEQSFDVYRLPEEHEAIREAVREVCAAKVAPHAAEADETGEFPKASYDALRAADFHAPHIPVEYGGAGADALATAIVIEEVARACASSSLIPAVNKLGTMPLLLAGSEELKRRYLTPVAAGDAMFSYCLSEPEAGSDAASMTTRAVRDGDHWVLNGVKRWITNAGVSEFYTVFAVTDPSARSRGISAFVVEKSDAGVSFGAPEKKLGIKGSPTREVYLDNVRIPADRMIGGEGTGFGTAMQTLDHTRVTIAAQAVGIAQGALDYAKGYVQERKQFGKAVAEFQGVQFMLADMGMKLEASRQLTYAAAGKSERGDADLTYFGAAAKCFASDAAMEITTDAVQLLGGYGYTRDYPVERMMRDAKITQIYEGTNQVQRIVMARQLLKG</sequence>
<protein>
    <recommendedName>
        <fullName evidence="7">Probable acyl-CoA dehydrogenase fadE25</fullName>
    </recommendedName>
</protein>
<comment type="similarity">
    <text evidence="2 8">Belongs to the acyl-CoA dehydrogenase family.</text>
</comment>
<accession>A0A1C6UEV6</accession>
<dbReference type="Proteomes" id="UP000199343">
    <property type="component" value="Unassembled WGS sequence"/>
</dbReference>
<dbReference type="SUPFAM" id="SSF56645">
    <property type="entry name" value="Acyl-CoA dehydrogenase NM domain-like"/>
    <property type="match status" value="1"/>
</dbReference>
<dbReference type="Pfam" id="PF00441">
    <property type="entry name" value="Acyl-CoA_dh_1"/>
    <property type="match status" value="1"/>
</dbReference>
<comment type="catalytic activity">
    <reaction evidence="6">
        <text>a 2,3-saturated acyl-CoA + A = a 2,3-dehydroacyl-CoA + AH2</text>
        <dbReference type="Rhea" id="RHEA:48608"/>
        <dbReference type="ChEBI" id="CHEBI:13193"/>
        <dbReference type="ChEBI" id="CHEBI:17499"/>
        <dbReference type="ChEBI" id="CHEBI:60015"/>
        <dbReference type="ChEBI" id="CHEBI:65111"/>
    </reaction>
</comment>
<dbReference type="PROSITE" id="PS00073">
    <property type="entry name" value="ACYL_COA_DH_2"/>
    <property type="match status" value="1"/>
</dbReference>
<dbReference type="RefSeq" id="WP_091622477.1">
    <property type="nucleotide sequence ID" value="NZ_CP109071.1"/>
</dbReference>
<evidence type="ECO:0000313" key="14">
    <source>
        <dbReference type="Proteomes" id="UP000199343"/>
    </source>
</evidence>
<dbReference type="Proteomes" id="UP001334804">
    <property type="component" value="Chromosome"/>
</dbReference>
<reference evidence="12 14" key="1">
    <citation type="submission" date="2016-06" db="EMBL/GenBank/DDBJ databases">
        <authorList>
            <person name="Kjaerup R.B."/>
            <person name="Dalgaard T.S."/>
            <person name="Juul-Madsen H.R."/>
        </authorList>
    </citation>
    <scope>NUCLEOTIDE SEQUENCE [LARGE SCALE GENOMIC DNA]</scope>
    <source>
        <strain evidence="12 14">DSM 43363</strain>
    </source>
</reference>
<dbReference type="GO" id="GO:0003995">
    <property type="term" value="F:acyl-CoA dehydrogenase activity"/>
    <property type="evidence" value="ECO:0007669"/>
    <property type="project" value="InterPro"/>
</dbReference>
<dbReference type="OrthoDB" id="142556at2"/>
<dbReference type="FunFam" id="2.40.110.10:FF:000001">
    <property type="entry name" value="Acyl-CoA dehydrogenase, mitochondrial"/>
    <property type="match status" value="1"/>
</dbReference>
<feature type="domain" description="Acyl-CoA dehydrogenase/oxidase C-terminal" evidence="9">
    <location>
        <begin position="235"/>
        <end position="385"/>
    </location>
</feature>
<evidence type="ECO:0000256" key="6">
    <source>
        <dbReference type="ARBA" id="ARBA00052546"/>
    </source>
</evidence>
<feature type="domain" description="Acyl-CoA oxidase/dehydrogenase middle" evidence="10">
    <location>
        <begin position="129"/>
        <end position="223"/>
    </location>
</feature>
<dbReference type="InterPro" id="IPR046373">
    <property type="entry name" value="Acyl-CoA_Oxase/DH_mid-dom_sf"/>
</dbReference>
<dbReference type="Gene3D" id="2.40.110.10">
    <property type="entry name" value="Butyryl-CoA Dehydrogenase, subunit A, domain 2"/>
    <property type="match status" value="1"/>
</dbReference>
<dbReference type="InterPro" id="IPR006091">
    <property type="entry name" value="Acyl-CoA_Oxase/DH_mid-dom"/>
</dbReference>
<keyword evidence="5 8" id="KW-0560">Oxidoreductase</keyword>
<comment type="cofactor">
    <cofactor evidence="1 8">
        <name>FAD</name>
        <dbReference type="ChEBI" id="CHEBI:57692"/>
    </cofactor>
</comment>
<dbReference type="Gene3D" id="1.20.140.10">
    <property type="entry name" value="Butyryl-CoA Dehydrogenase, subunit A, domain 3"/>
    <property type="match status" value="1"/>
</dbReference>
<dbReference type="PANTHER" id="PTHR43884">
    <property type="entry name" value="ACYL-COA DEHYDROGENASE"/>
    <property type="match status" value="1"/>
</dbReference>
<dbReference type="GO" id="GO:0050660">
    <property type="term" value="F:flavin adenine dinucleotide binding"/>
    <property type="evidence" value="ECO:0007669"/>
    <property type="project" value="InterPro"/>
</dbReference>
<dbReference type="PROSITE" id="PS00072">
    <property type="entry name" value="ACYL_COA_DH_1"/>
    <property type="match status" value="1"/>
</dbReference>
<evidence type="ECO:0000256" key="4">
    <source>
        <dbReference type="ARBA" id="ARBA00022827"/>
    </source>
</evidence>
<name>A0A1C6UEV6_9ACTN</name>
<dbReference type="EMBL" id="FMIC01000002">
    <property type="protein sequence ID" value="SCL52471.1"/>
    <property type="molecule type" value="Genomic_DNA"/>
</dbReference>
<evidence type="ECO:0000256" key="2">
    <source>
        <dbReference type="ARBA" id="ARBA00009347"/>
    </source>
</evidence>
<evidence type="ECO:0000256" key="1">
    <source>
        <dbReference type="ARBA" id="ARBA00001974"/>
    </source>
</evidence>
<evidence type="ECO:0000259" key="9">
    <source>
        <dbReference type="Pfam" id="PF00441"/>
    </source>
</evidence>
<dbReference type="Pfam" id="PF02771">
    <property type="entry name" value="Acyl-CoA_dh_N"/>
    <property type="match status" value="1"/>
</dbReference>
<evidence type="ECO:0000313" key="12">
    <source>
        <dbReference type="EMBL" id="SCL52471.1"/>
    </source>
</evidence>